<dbReference type="PANTHER" id="PTHR42829">
    <property type="entry name" value="NADH-UBIQUINONE OXIDOREDUCTASE CHAIN 5"/>
    <property type="match status" value="1"/>
</dbReference>
<dbReference type="GO" id="GO:0012505">
    <property type="term" value="C:endomembrane system"/>
    <property type="evidence" value="ECO:0007669"/>
    <property type="project" value="UniProtKB-SubCell"/>
</dbReference>
<feature type="transmembrane region" description="Helical" evidence="6">
    <location>
        <begin position="494"/>
        <end position="516"/>
    </location>
</feature>
<feature type="transmembrane region" description="Helical" evidence="6">
    <location>
        <begin position="269"/>
        <end position="290"/>
    </location>
</feature>
<dbReference type="InterPro" id="IPR018393">
    <property type="entry name" value="NADHpl_OxRdtase_5_subgr"/>
</dbReference>
<comment type="subcellular location">
    <subcellularLocation>
        <location evidence="1">Endomembrane system</location>
        <topology evidence="1">Multi-pass membrane protein</topology>
    </subcellularLocation>
    <subcellularLocation>
        <location evidence="5">Membrane</location>
        <topology evidence="5">Multi-pass membrane protein</topology>
    </subcellularLocation>
</comment>
<keyword evidence="2 5" id="KW-0812">Transmembrane</keyword>
<feature type="transmembrane region" description="Helical" evidence="6">
    <location>
        <begin position="142"/>
        <end position="162"/>
    </location>
</feature>
<organism evidence="9 10">
    <name type="scientific">Sphingobacterium siyangense</name>
    <dbReference type="NCBI Taxonomy" id="459529"/>
    <lineage>
        <taxon>Bacteria</taxon>
        <taxon>Pseudomonadati</taxon>
        <taxon>Bacteroidota</taxon>
        <taxon>Sphingobacteriia</taxon>
        <taxon>Sphingobacteriales</taxon>
        <taxon>Sphingobacteriaceae</taxon>
        <taxon>Sphingobacterium</taxon>
    </lineage>
</organism>
<dbReference type="InterPro" id="IPR001516">
    <property type="entry name" value="Proton_antipo_N"/>
</dbReference>
<feature type="transmembrane region" description="Helical" evidence="6">
    <location>
        <begin position="296"/>
        <end position="315"/>
    </location>
</feature>
<reference evidence="9 10" key="1">
    <citation type="journal article" date="2015" name="Stand. Genomic Sci.">
        <title>Genomic Encyclopedia of Bacterial and Archaeal Type Strains, Phase III: the genomes of soil and plant-associated and newly described type strains.</title>
        <authorList>
            <person name="Whitman W.B."/>
            <person name="Woyke T."/>
            <person name="Klenk H.P."/>
            <person name="Zhou Y."/>
            <person name="Lilburn T.G."/>
            <person name="Beck B.J."/>
            <person name="De Vos P."/>
            <person name="Vandamme P."/>
            <person name="Eisen J.A."/>
            <person name="Garrity G."/>
            <person name="Hugenholtz P."/>
            <person name="Kyrpides N.C."/>
        </authorList>
    </citation>
    <scope>NUCLEOTIDE SEQUENCE [LARGE SCALE GENOMIC DNA]</scope>
    <source>
        <strain evidence="9 10">CGMCC 1.6855</strain>
    </source>
</reference>
<dbReference type="Pfam" id="PF00361">
    <property type="entry name" value="Proton_antipo_M"/>
    <property type="match status" value="1"/>
</dbReference>
<dbReference type="GO" id="GO:0003954">
    <property type="term" value="F:NADH dehydrogenase activity"/>
    <property type="evidence" value="ECO:0007669"/>
    <property type="project" value="TreeGrafter"/>
</dbReference>
<evidence type="ECO:0000256" key="5">
    <source>
        <dbReference type="RuleBase" id="RU000320"/>
    </source>
</evidence>
<dbReference type="PRINTS" id="PR01435">
    <property type="entry name" value="NPOXDRDTASE5"/>
</dbReference>
<feature type="domain" description="NADH:quinone oxidoreductase/Mrp antiporter transmembrane" evidence="7">
    <location>
        <begin position="137"/>
        <end position="435"/>
    </location>
</feature>
<evidence type="ECO:0000256" key="1">
    <source>
        <dbReference type="ARBA" id="ARBA00004127"/>
    </source>
</evidence>
<feature type="transmembrane region" description="Helical" evidence="6">
    <location>
        <begin position="346"/>
        <end position="368"/>
    </location>
</feature>
<feature type="transmembrane region" description="Helical" evidence="6">
    <location>
        <begin position="38"/>
        <end position="58"/>
    </location>
</feature>
<feature type="transmembrane region" description="Helical" evidence="6">
    <location>
        <begin position="6"/>
        <end position="26"/>
    </location>
</feature>
<dbReference type="AlphaFoldDB" id="A0A562MAS5"/>
<dbReference type="OrthoDB" id="9807568at2"/>
<sequence>MDQFVHISPLLTALLTLIAPLAAFVYQAIVGKRDQSGLVSLTAIILSFIAGGLTWFSIWNNPAVSIQVNWFTIGETSFKVGILLNNLSTLMLFLVPTVALPVHIYSRAYMHGDTGIHRYWMYLSLFCFAMLGLVIMDSLLLMYVFWELVGFASYLLIGFWFTRETAVQANKKAFLVNRIGDLGFLIGLAILFTQFKTLNLIDLFGDNGLIYQSTIAQGLWISPVNSLPQIWLTIAGLAFFLAAMAKSAQFPLHVWLPDAMEGPTSVSSLIHAATMVAAGVFLLATVFPLFNESALLFIAIIGTITAALAAYFALGQYDIKRILAFSTISQLGFMMVGIGIGTWDAALFHLTTHAFFKCLLFLSAGAVIHEMAHLKEHSHLDFDPQDLRNMGGLRQYMPKTFVLMSIASLALAGFPLTSGYLSKDSIVISSFEWAISKGNLYLIIPISLILVSILTAFYIGRLLFKAFFGEFRLLKQLQGKLHDQPLHEAPKTMLIPMFVLGLFCLFPLFSFNPFSYHDSWLMDGLLLDEYAFSPSHSAHLIIPVILLLGSGIGWIIGWKWYVQNKYPLNAASQGLKAAFNQGYINEFYQAVFVNGTLKLAQFCYWFDLHIVDALISLIQFIVLSLSQLSVWIDKYIVDGFVNTVATVAYWTGNQVRLVQNGKIQTTLYSVFLLVLLGLIYLIFF</sequence>
<dbReference type="PRINTS" id="PR01434">
    <property type="entry name" value="NADHDHGNASE5"/>
</dbReference>
<evidence type="ECO:0000256" key="3">
    <source>
        <dbReference type="ARBA" id="ARBA00022989"/>
    </source>
</evidence>
<name>A0A562MAS5_9SPHI</name>
<dbReference type="GO" id="GO:0015990">
    <property type="term" value="P:electron transport coupled proton transport"/>
    <property type="evidence" value="ECO:0007669"/>
    <property type="project" value="TreeGrafter"/>
</dbReference>
<feature type="transmembrane region" description="Helical" evidence="6">
    <location>
        <begin position="665"/>
        <end position="683"/>
    </location>
</feature>
<keyword evidence="3 6" id="KW-1133">Transmembrane helix</keyword>
<keyword evidence="4 6" id="KW-0472">Membrane</keyword>
<dbReference type="EMBL" id="VLKR01000024">
    <property type="protein sequence ID" value="TWI17004.1"/>
    <property type="molecule type" value="Genomic_DNA"/>
</dbReference>
<evidence type="ECO:0000256" key="6">
    <source>
        <dbReference type="SAM" id="Phobius"/>
    </source>
</evidence>
<evidence type="ECO:0000313" key="10">
    <source>
        <dbReference type="Proteomes" id="UP000315908"/>
    </source>
</evidence>
<dbReference type="PANTHER" id="PTHR42829:SF2">
    <property type="entry name" value="NADH-UBIQUINONE OXIDOREDUCTASE CHAIN 5"/>
    <property type="match status" value="1"/>
</dbReference>
<dbReference type="GO" id="GO:0016020">
    <property type="term" value="C:membrane"/>
    <property type="evidence" value="ECO:0007669"/>
    <property type="project" value="UniProtKB-SubCell"/>
</dbReference>
<dbReference type="GO" id="GO:0042773">
    <property type="term" value="P:ATP synthesis coupled electron transport"/>
    <property type="evidence" value="ECO:0007669"/>
    <property type="project" value="InterPro"/>
</dbReference>
<dbReference type="Pfam" id="PF00662">
    <property type="entry name" value="Proton_antipo_N"/>
    <property type="match status" value="1"/>
</dbReference>
<feature type="transmembrane region" description="Helical" evidence="6">
    <location>
        <begin position="441"/>
        <end position="464"/>
    </location>
</feature>
<feature type="domain" description="NADH-Ubiquinone oxidoreductase (complex I) chain 5 N-terminal" evidence="8">
    <location>
        <begin position="70"/>
        <end position="119"/>
    </location>
</feature>
<dbReference type="RefSeq" id="WP_145329392.1">
    <property type="nucleotide sequence ID" value="NZ_VLKR01000024.1"/>
</dbReference>
<feature type="transmembrane region" description="Helical" evidence="6">
    <location>
        <begin position="119"/>
        <end position="136"/>
    </location>
</feature>
<dbReference type="NCBIfam" id="TIGR01974">
    <property type="entry name" value="NDH_I_L"/>
    <property type="match status" value="1"/>
</dbReference>
<evidence type="ECO:0000259" key="7">
    <source>
        <dbReference type="Pfam" id="PF00361"/>
    </source>
</evidence>
<feature type="transmembrane region" description="Helical" evidence="6">
    <location>
        <begin position="400"/>
        <end position="421"/>
    </location>
</feature>
<dbReference type="GO" id="GO:0008137">
    <property type="term" value="F:NADH dehydrogenase (ubiquinone) activity"/>
    <property type="evidence" value="ECO:0007669"/>
    <property type="project" value="InterPro"/>
</dbReference>
<evidence type="ECO:0000256" key="4">
    <source>
        <dbReference type="ARBA" id="ARBA00023136"/>
    </source>
</evidence>
<dbReference type="InterPro" id="IPR003945">
    <property type="entry name" value="NU5C-like"/>
</dbReference>
<dbReference type="Gene3D" id="1.20.5.2700">
    <property type="match status" value="1"/>
</dbReference>
<protein>
    <submittedName>
        <fullName evidence="9">NADH-quinone oxidoreductase subunit L</fullName>
    </submittedName>
</protein>
<feature type="transmembrane region" description="Helical" evidence="6">
    <location>
        <begin position="230"/>
        <end position="248"/>
    </location>
</feature>
<evidence type="ECO:0000313" key="9">
    <source>
        <dbReference type="EMBL" id="TWI17004.1"/>
    </source>
</evidence>
<evidence type="ECO:0000259" key="8">
    <source>
        <dbReference type="Pfam" id="PF00662"/>
    </source>
</evidence>
<feature type="transmembrane region" description="Helical" evidence="6">
    <location>
        <begin position="78"/>
        <end position="99"/>
    </location>
</feature>
<feature type="transmembrane region" description="Helical" evidence="6">
    <location>
        <begin position="322"/>
        <end position="340"/>
    </location>
</feature>
<comment type="caution">
    <text evidence="9">The sequence shown here is derived from an EMBL/GenBank/DDBJ whole genome shotgun (WGS) entry which is preliminary data.</text>
</comment>
<gene>
    <name evidence="9" type="ORF">IQ31_03983</name>
</gene>
<feature type="transmembrane region" description="Helical" evidence="6">
    <location>
        <begin position="174"/>
        <end position="195"/>
    </location>
</feature>
<feature type="transmembrane region" description="Helical" evidence="6">
    <location>
        <begin position="536"/>
        <end position="556"/>
    </location>
</feature>
<evidence type="ECO:0000256" key="2">
    <source>
        <dbReference type="ARBA" id="ARBA00022692"/>
    </source>
</evidence>
<proteinExistence type="predicted"/>
<dbReference type="Proteomes" id="UP000315908">
    <property type="component" value="Unassembled WGS sequence"/>
</dbReference>
<accession>A0A562MAS5</accession>
<dbReference type="InterPro" id="IPR001750">
    <property type="entry name" value="ND/Mrp_TM"/>
</dbReference>